<name>A0A1Y1IDQ6_KLENI</name>
<protein>
    <submittedName>
        <fullName evidence="4">Uncharacterized protein</fullName>
    </submittedName>
</protein>
<dbReference type="GO" id="GO:0000175">
    <property type="term" value="F:3'-5'-RNA exonuclease activity"/>
    <property type="evidence" value="ECO:0007669"/>
    <property type="project" value="InterPro"/>
</dbReference>
<keyword evidence="5" id="KW-1185">Reference proteome</keyword>
<keyword evidence="1" id="KW-0540">Nuclease</keyword>
<accession>A0A1Y1IDQ6</accession>
<keyword evidence="2" id="KW-0175">Coiled coil</keyword>
<dbReference type="OrthoDB" id="6159600at2759"/>
<feature type="compositionally biased region" description="Polar residues" evidence="3">
    <location>
        <begin position="1061"/>
        <end position="1074"/>
    </location>
</feature>
<dbReference type="InterPro" id="IPR022894">
    <property type="entry name" value="Oligoribonuclease"/>
</dbReference>
<evidence type="ECO:0000256" key="3">
    <source>
        <dbReference type="SAM" id="MobiDB-lite"/>
    </source>
</evidence>
<feature type="coiled-coil region" evidence="2">
    <location>
        <begin position="22"/>
        <end position="107"/>
    </location>
</feature>
<dbReference type="EMBL" id="DF237435">
    <property type="protein sequence ID" value="GAQ89095.1"/>
    <property type="molecule type" value="Genomic_DNA"/>
</dbReference>
<feature type="compositionally biased region" description="Basic and acidic residues" evidence="3">
    <location>
        <begin position="893"/>
        <end position="912"/>
    </location>
</feature>
<sequence>MVKRLEKAREQREAGLLLKLTNTELKLELKAKEADLFELEATHAAHDLELLKQAKQEAVDQIEKLVHENRLSRAREAYAKDKNSELRTEVEEKTHQLDEALKKHKQDLENLLKGTNVNTKRGRIFTDSVRTVYYKLIALNVPTNRIHEIIRAILGEFAPDVKLGNLPSRTTASHFRKECVGLAYQQTADILGGSGAHKYQTLNVDEASKQKKGFLATVQTTIIDGQRKSFVLGLKRTFHKTAVGALGNFEKLLEDIQLVNSRRLGPGETLRLIVNILEYTVNSQTDRGASVLKFVTELFPKFRATFLANYKEGWADLTPEQQKRLSTIVAHDCNNHFWHNVGVAALKGLHDFENTYFAEAAAAVRGKGHACAAEAAVWAAMKDFSWRASEQSGFGAQVLIEWLEQMTDKHFEDADFKAQLGNRFNVVYENAGGLYHLLDGILGFYEESSSTSAATGGYFNLLHVAVAAQLSDPVIQAQLRVMGLINAQIFHPWFKRIHQHGNILALNALYKKQREDLAALVEDPSHFMDGSYQALPDLPTTRDKIFESLIAPSANDAMVKDMLVYSLGAVLAYLQVVKEQYLPGGDLWEPDEETFRMAESVPLHTDRVEGVFAQVESILRRSPRMSMLTAEGQVLVTANKTIAWLVKQADKADIITAARKSVSGLEKSAKDQETEGREDRQAERARVLALAAQKLLAEQVERARLCDALEELRWWKTADDIDAGLARVEVKLREESPDLHGRSFDAALRGEKKDALIVQLQGLQKIRKLGAPAGNPSAFQKSKGGKDFTVDELIANLLSVLTSGRQPAPAVGELDENGDEVLPPGRRTVRPVEQQQLLRERDAETRRVAILSAQERRALEDEAKAKELEKKEAEKRAAAEARAETLRLKTEAATLAKEKRAAERAAAKEERLRQRRGLGAQTGQGMLEADANLEEQPGGSPEHEQEERAGAEEQPGGSPEREQDEGAGAEEQLGGSPEREQNEGAGAEEQPGGSPEREQDEGAGAEEQPGGSPEREQDEGAGAEEQHGQYEGADAKEQPGGSPEHGAHVSAGAEKQPGGSPEQSQNLVGCTAQEQRGGEAEHGQVDRAEGGGEHNQGEVVRAPDEQATWESSVLGGVVVGRRKRRSNQKRRPRKVLLGSPNAEAVTIGKRKRAPTRDAMFDYNEH</sequence>
<evidence type="ECO:0000313" key="5">
    <source>
        <dbReference type="Proteomes" id="UP000054558"/>
    </source>
</evidence>
<feature type="compositionally biased region" description="Basic and acidic residues" evidence="3">
    <location>
        <begin position="1076"/>
        <end position="1104"/>
    </location>
</feature>
<feature type="compositionally biased region" description="Basic and acidic residues" evidence="3">
    <location>
        <begin position="941"/>
        <end position="951"/>
    </location>
</feature>
<dbReference type="PANTHER" id="PTHR11046:SF25">
    <property type="match status" value="1"/>
</dbReference>
<gene>
    <name evidence="4" type="ORF">KFL_004860130</name>
</gene>
<evidence type="ECO:0000313" key="4">
    <source>
        <dbReference type="EMBL" id="GAQ89095.1"/>
    </source>
</evidence>
<dbReference type="OMA" id="CEEMIIN"/>
<feature type="compositionally biased region" description="Basic and acidic residues" evidence="3">
    <location>
        <begin position="1024"/>
        <end position="1037"/>
    </location>
</feature>
<dbReference type="Proteomes" id="UP000054558">
    <property type="component" value="Unassembled WGS sequence"/>
</dbReference>
<dbReference type="AlphaFoldDB" id="A0A1Y1IDQ6"/>
<dbReference type="PANTHER" id="PTHR11046">
    <property type="entry name" value="OLIGORIBONUCLEASE, MITOCHONDRIAL"/>
    <property type="match status" value="1"/>
</dbReference>
<proteinExistence type="predicted"/>
<evidence type="ECO:0000256" key="2">
    <source>
        <dbReference type="SAM" id="Coils"/>
    </source>
</evidence>
<evidence type="ECO:0000256" key="1">
    <source>
        <dbReference type="ARBA" id="ARBA00022722"/>
    </source>
</evidence>
<feature type="region of interest" description="Disordered" evidence="3">
    <location>
        <begin position="893"/>
        <end position="1110"/>
    </location>
</feature>
<keyword evidence="1" id="KW-0378">Hydrolase</keyword>
<dbReference type="STRING" id="105231.A0A1Y1IDQ6"/>
<reference evidence="4 5" key="1">
    <citation type="journal article" date="2014" name="Nat. Commun.">
        <title>Klebsormidium flaccidum genome reveals primary factors for plant terrestrial adaptation.</title>
        <authorList>
            <person name="Hori K."/>
            <person name="Maruyama F."/>
            <person name="Fujisawa T."/>
            <person name="Togashi T."/>
            <person name="Yamamoto N."/>
            <person name="Seo M."/>
            <person name="Sato S."/>
            <person name="Yamada T."/>
            <person name="Mori H."/>
            <person name="Tajima N."/>
            <person name="Moriyama T."/>
            <person name="Ikeuchi M."/>
            <person name="Watanabe M."/>
            <person name="Wada H."/>
            <person name="Kobayashi K."/>
            <person name="Saito M."/>
            <person name="Masuda T."/>
            <person name="Sasaki-Sekimoto Y."/>
            <person name="Mashiguchi K."/>
            <person name="Awai K."/>
            <person name="Shimojima M."/>
            <person name="Masuda S."/>
            <person name="Iwai M."/>
            <person name="Nobusawa T."/>
            <person name="Narise T."/>
            <person name="Kondo S."/>
            <person name="Saito H."/>
            <person name="Sato R."/>
            <person name="Murakawa M."/>
            <person name="Ihara Y."/>
            <person name="Oshima-Yamada Y."/>
            <person name="Ohtaka K."/>
            <person name="Satoh M."/>
            <person name="Sonobe K."/>
            <person name="Ishii M."/>
            <person name="Ohtani R."/>
            <person name="Kanamori-Sato M."/>
            <person name="Honoki R."/>
            <person name="Miyazaki D."/>
            <person name="Mochizuki H."/>
            <person name="Umetsu J."/>
            <person name="Higashi K."/>
            <person name="Shibata D."/>
            <person name="Kamiya Y."/>
            <person name="Sato N."/>
            <person name="Nakamura Y."/>
            <person name="Tabata S."/>
            <person name="Ida S."/>
            <person name="Kurokawa K."/>
            <person name="Ohta H."/>
        </authorList>
    </citation>
    <scope>NUCLEOTIDE SEQUENCE [LARGE SCALE GENOMIC DNA]</scope>
    <source>
        <strain evidence="4 5">NIES-2285</strain>
    </source>
</reference>
<organism evidence="4 5">
    <name type="scientific">Klebsormidium nitens</name>
    <name type="common">Green alga</name>
    <name type="synonym">Ulothrix nitens</name>
    <dbReference type="NCBI Taxonomy" id="105231"/>
    <lineage>
        <taxon>Eukaryota</taxon>
        <taxon>Viridiplantae</taxon>
        <taxon>Streptophyta</taxon>
        <taxon>Klebsormidiophyceae</taxon>
        <taxon>Klebsormidiales</taxon>
        <taxon>Klebsormidiaceae</taxon>
        <taxon>Klebsormidium</taxon>
    </lineage>
</organism>